<feature type="domain" description="HTH LytTR-type" evidence="3">
    <location>
        <begin position="146"/>
        <end position="252"/>
    </location>
</feature>
<evidence type="ECO:0000259" key="3">
    <source>
        <dbReference type="PROSITE" id="PS50930"/>
    </source>
</evidence>
<dbReference type="RefSeq" id="WP_125427103.1">
    <property type="nucleotide sequence ID" value="NZ_RWIS01000002.1"/>
</dbReference>
<protein>
    <submittedName>
        <fullName evidence="4">DNA-binding response regulator</fullName>
    </submittedName>
</protein>
<proteinExistence type="predicted"/>
<dbReference type="PROSITE" id="PS50930">
    <property type="entry name" value="HTH_LYTTR"/>
    <property type="match status" value="1"/>
</dbReference>
<dbReference type="Pfam" id="PF00072">
    <property type="entry name" value="Response_reg"/>
    <property type="match status" value="1"/>
</dbReference>
<keyword evidence="5" id="KW-1185">Reference proteome</keyword>
<accession>A0A428JRI6</accession>
<dbReference type="InterPro" id="IPR007492">
    <property type="entry name" value="LytTR_DNA-bd_dom"/>
</dbReference>
<dbReference type="PANTHER" id="PTHR37299">
    <property type="entry name" value="TRANSCRIPTIONAL REGULATOR-RELATED"/>
    <property type="match status" value="1"/>
</dbReference>
<dbReference type="SMART" id="SM00448">
    <property type="entry name" value="REC"/>
    <property type="match status" value="1"/>
</dbReference>
<gene>
    <name evidence="4" type="ORF">EI290_04270</name>
</gene>
<dbReference type="InterPro" id="IPR011006">
    <property type="entry name" value="CheY-like_superfamily"/>
</dbReference>
<evidence type="ECO:0000259" key="2">
    <source>
        <dbReference type="PROSITE" id="PS50110"/>
    </source>
</evidence>
<dbReference type="Proteomes" id="UP000280066">
    <property type="component" value="Unassembled WGS sequence"/>
</dbReference>
<dbReference type="PANTHER" id="PTHR37299:SF1">
    <property type="entry name" value="STAGE 0 SPORULATION PROTEIN A HOMOLOG"/>
    <property type="match status" value="1"/>
</dbReference>
<dbReference type="Gene3D" id="2.40.50.1020">
    <property type="entry name" value="LytTr DNA-binding domain"/>
    <property type="match status" value="1"/>
</dbReference>
<dbReference type="GO" id="GO:0003677">
    <property type="term" value="F:DNA binding"/>
    <property type="evidence" value="ECO:0007669"/>
    <property type="project" value="UniProtKB-KW"/>
</dbReference>
<evidence type="ECO:0000313" key="5">
    <source>
        <dbReference type="Proteomes" id="UP000280066"/>
    </source>
</evidence>
<comment type="caution">
    <text evidence="4">The sequence shown here is derived from an EMBL/GenBank/DDBJ whole genome shotgun (WGS) entry which is preliminary data.</text>
</comment>
<dbReference type="AlphaFoldDB" id="A0A428JRI6"/>
<dbReference type="InterPro" id="IPR046947">
    <property type="entry name" value="LytR-like"/>
</dbReference>
<evidence type="ECO:0000256" key="1">
    <source>
        <dbReference type="PROSITE-ProRule" id="PRU00169"/>
    </source>
</evidence>
<feature type="modified residue" description="4-aspartylphosphate" evidence="1">
    <location>
        <position position="56"/>
    </location>
</feature>
<dbReference type="Gene3D" id="3.40.50.2300">
    <property type="match status" value="1"/>
</dbReference>
<sequence>MLRLLLLEDEEPALDQLRRFALHYAPTATIVSECQQVSEAADFLRQYPAPDLILSDIELLDGNVFQLFGQVAVSSPVIFVTAYDSFLVQAFEQNGIAYVLKPVQYTQFAAAMHKFERLRQSFQGAALQQLAATLGSAPGPAYKQRLVSKSRQGLYLLEVPDLAYFQLRHGVTHAVDGQGRAFVLNETLSQLEAQLDPTRFFRLNRTEMVQLSAIERLEPYFNDTLVVHLKGQAVSLTASTHRTPELRRWLGIK</sequence>
<dbReference type="OrthoDB" id="646623at2"/>
<dbReference type="EMBL" id="RWIS01000002">
    <property type="protein sequence ID" value="RSK36111.1"/>
    <property type="molecule type" value="Genomic_DNA"/>
</dbReference>
<dbReference type="GO" id="GO:0000156">
    <property type="term" value="F:phosphorelay response regulator activity"/>
    <property type="evidence" value="ECO:0007669"/>
    <property type="project" value="InterPro"/>
</dbReference>
<dbReference type="InterPro" id="IPR001789">
    <property type="entry name" value="Sig_transdc_resp-reg_receiver"/>
</dbReference>
<dbReference type="PROSITE" id="PS50110">
    <property type="entry name" value="RESPONSE_REGULATORY"/>
    <property type="match status" value="1"/>
</dbReference>
<evidence type="ECO:0000313" key="4">
    <source>
        <dbReference type="EMBL" id="RSK36111.1"/>
    </source>
</evidence>
<keyword evidence="1" id="KW-0597">Phosphoprotein</keyword>
<dbReference type="SMART" id="SM00850">
    <property type="entry name" value="LytTR"/>
    <property type="match status" value="1"/>
</dbReference>
<keyword evidence="4" id="KW-0238">DNA-binding</keyword>
<reference evidence="4 5" key="1">
    <citation type="submission" date="2018-12" db="EMBL/GenBank/DDBJ databases">
        <authorList>
            <person name="Feng G."/>
            <person name="Zhu H."/>
        </authorList>
    </citation>
    <scope>NUCLEOTIDE SEQUENCE [LARGE SCALE GENOMIC DNA]</scope>
    <source>
        <strain evidence="4 5">9PBR-2</strain>
    </source>
</reference>
<dbReference type="SUPFAM" id="SSF52172">
    <property type="entry name" value="CheY-like"/>
    <property type="match status" value="1"/>
</dbReference>
<organism evidence="4 5">
    <name type="scientific">Hymenobacter metallilatus</name>
    <dbReference type="NCBI Taxonomy" id="2493666"/>
    <lineage>
        <taxon>Bacteria</taxon>
        <taxon>Pseudomonadati</taxon>
        <taxon>Bacteroidota</taxon>
        <taxon>Cytophagia</taxon>
        <taxon>Cytophagales</taxon>
        <taxon>Hymenobacteraceae</taxon>
        <taxon>Hymenobacter</taxon>
    </lineage>
</organism>
<dbReference type="Pfam" id="PF04397">
    <property type="entry name" value="LytTR"/>
    <property type="match status" value="1"/>
</dbReference>
<name>A0A428JRI6_9BACT</name>
<feature type="domain" description="Response regulatory" evidence="2">
    <location>
        <begin position="3"/>
        <end position="116"/>
    </location>
</feature>